<keyword evidence="1" id="KW-0282">Flagellum</keyword>
<proteinExistence type="predicted"/>
<organism evidence="1 2">
    <name type="scientific">Enterobacter agglomerans</name>
    <name type="common">Erwinia herbicola</name>
    <name type="synonym">Pantoea agglomerans</name>
    <dbReference type="NCBI Taxonomy" id="549"/>
    <lineage>
        <taxon>Bacteria</taxon>
        <taxon>Pseudomonadati</taxon>
        <taxon>Pseudomonadota</taxon>
        <taxon>Gammaproteobacteria</taxon>
        <taxon>Enterobacterales</taxon>
        <taxon>Erwiniaceae</taxon>
        <taxon>Pantoea</taxon>
        <taxon>Pantoea agglomerans group</taxon>
    </lineage>
</organism>
<accession>A0ACC5RIZ9</accession>
<comment type="caution">
    <text evidence="1">The sequence shown here is derived from an EMBL/GenBank/DDBJ whole genome shotgun (WGS) entry which is preliminary data.</text>
</comment>
<dbReference type="Proteomes" id="UP000633731">
    <property type="component" value="Unassembled WGS sequence"/>
</dbReference>
<sequence length="101" mass="11987">MMTGRIVQLSRALEQAGNDENWDEIRRIDAQISQLLETIREQGLQERLRPDLATLYRCHQRVAKICREQHDVLQMKLQQYQQNRQGLQAYALFSESDEENE</sequence>
<evidence type="ECO:0000313" key="1">
    <source>
        <dbReference type="EMBL" id="MBK4724683.1"/>
    </source>
</evidence>
<reference evidence="1" key="1">
    <citation type="submission" date="2021-01" db="EMBL/GenBank/DDBJ databases">
        <title>Draft genome of Pantoea agglomerans Eh 335.</title>
        <authorList>
            <person name="Emsley S.A."/>
            <person name="Oline D.K."/>
            <person name="Saw J.H."/>
            <person name="Ushijima B."/>
            <person name="Videau P."/>
            <person name="Koyack M.J."/>
        </authorList>
    </citation>
    <scope>NUCLEOTIDE SEQUENCE</scope>
    <source>
        <strain evidence="1">Eh 335</strain>
    </source>
</reference>
<keyword evidence="2" id="KW-1185">Reference proteome</keyword>
<keyword evidence="1" id="KW-0966">Cell projection</keyword>
<dbReference type="EMBL" id="JAEOXF010000002">
    <property type="protein sequence ID" value="MBK4724683.1"/>
    <property type="molecule type" value="Genomic_DNA"/>
</dbReference>
<evidence type="ECO:0000313" key="2">
    <source>
        <dbReference type="Proteomes" id="UP000633731"/>
    </source>
</evidence>
<protein>
    <submittedName>
        <fullName evidence="1">Flagellar protein FliT</fullName>
    </submittedName>
</protein>
<gene>
    <name evidence="1" type="primary">fliT</name>
    <name evidence="1" type="ORF">JJL49_05500</name>
</gene>
<name>A0ACC5RIZ9_ENTAG</name>
<keyword evidence="1" id="KW-0969">Cilium</keyword>